<dbReference type="EMBL" id="CP030280">
    <property type="protein sequence ID" value="AWY96916.1"/>
    <property type="molecule type" value="Genomic_DNA"/>
</dbReference>
<dbReference type="KEGG" id="blau:DQQ01_00670"/>
<keyword evidence="1" id="KW-0472">Membrane</keyword>
<name>A0A2Z4U7E9_9FIRM</name>
<keyword evidence="1" id="KW-1133">Transmembrane helix</keyword>
<evidence type="ECO:0000256" key="1">
    <source>
        <dbReference type="SAM" id="Phobius"/>
    </source>
</evidence>
<dbReference type="OrthoDB" id="1928845at2"/>
<dbReference type="AlphaFoldDB" id="A0A2Z4U7E9"/>
<feature type="transmembrane region" description="Helical" evidence="1">
    <location>
        <begin position="6"/>
        <end position="24"/>
    </location>
</feature>
<reference evidence="3" key="1">
    <citation type="submission" date="2018-06" db="EMBL/GenBank/DDBJ databases">
        <title>Description of Blautia argi sp. nov., a new anaerobic isolated from dog feces.</title>
        <authorList>
            <person name="Chang Y.-H."/>
            <person name="Paek J."/>
            <person name="Shin Y."/>
        </authorList>
    </citation>
    <scope>NUCLEOTIDE SEQUENCE [LARGE SCALE GENOMIC DNA]</scope>
    <source>
        <strain evidence="3">KCTC 15426</strain>
    </source>
</reference>
<proteinExistence type="predicted"/>
<protein>
    <submittedName>
        <fullName evidence="2">Uncharacterized protein</fullName>
    </submittedName>
</protein>
<evidence type="ECO:0000313" key="3">
    <source>
        <dbReference type="Proteomes" id="UP000250003"/>
    </source>
</evidence>
<evidence type="ECO:0000313" key="2">
    <source>
        <dbReference type="EMBL" id="AWY96916.1"/>
    </source>
</evidence>
<organism evidence="2 3">
    <name type="scientific">Blautia argi</name>
    <dbReference type="NCBI Taxonomy" id="1912897"/>
    <lineage>
        <taxon>Bacteria</taxon>
        <taxon>Bacillati</taxon>
        <taxon>Bacillota</taxon>
        <taxon>Clostridia</taxon>
        <taxon>Lachnospirales</taxon>
        <taxon>Lachnospiraceae</taxon>
        <taxon>Blautia</taxon>
    </lineage>
</organism>
<dbReference type="Proteomes" id="UP000250003">
    <property type="component" value="Chromosome"/>
</dbReference>
<sequence length="142" mass="16184">MTDFLLAVVIIIFGVLGFFLMKRIDRFLESSRKEQVKLLESSEHYLRIGTSNPYVIDCCSEAFLAHKLDLLLLSENSVVKMDGCCLKEIELPCTSTMMSGSSLTVELVGEKQSKLTAFWKQDNKSQLITEFLKYSDEISHYI</sequence>
<keyword evidence="1" id="KW-0812">Transmembrane</keyword>
<accession>A0A2Z4U7E9</accession>
<keyword evidence="3" id="KW-1185">Reference proteome</keyword>
<gene>
    <name evidence="2" type="ORF">DQQ01_00670</name>
</gene>